<evidence type="ECO:0000313" key="4">
    <source>
        <dbReference type="Proteomes" id="UP000649617"/>
    </source>
</evidence>
<evidence type="ECO:0000259" key="2">
    <source>
        <dbReference type="SMART" id="SM00343"/>
    </source>
</evidence>
<dbReference type="EMBL" id="CAJNIZ010025636">
    <property type="protein sequence ID" value="CAE7485359.1"/>
    <property type="molecule type" value="Genomic_DNA"/>
</dbReference>
<dbReference type="Proteomes" id="UP000649617">
    <property type="component" value="Unassembled WGS sequence"/>
</dbReference>
<dbReference type="SUPFAM" id="SSF57756">
    <property type="entry name" value="Retrovirus zinc finger-like domains"/>
    <property type="match status" value="1"/>
</dbReference>
<dbReference type="GO" id="GO:0003676">
    <property type="term" value="F:nucleic acid binding"/>
    <property type="evidence" value="ECO:0007669"/>
    <property type="project" value="InterPro"/>
</dbReference>
<dbReference type="SMART" id="SM00343">
    <property type="entry name" value="ZnF_C2HC"/>
    <property type="match status" value="2"/>
</dbReference>
<comment type="caution">
    <text evidence="3">The sequence shown here is derived from an EMBL/GenBank/DDBJ whole genome shotgun (WGS) entry which is preliminary data.</text>
</comment>
<protein>
    <submittedName>
        <fullName evidence="3">ClpC protein</fullName>
    </submittedName>
</protein>
<feature type="compositionally biased region" description="Low complexity" evidence="1">
    <location>
        <begin position="68"/>
        <end position="89"/>
    </location>
</feature>
<dbReference type="GO" id="GO:0008270">
    <property type="term" value="F:zinc ion binding"/>
    <property type="evidence" value="ECO:0007669"/>
    <property type="project" value="InterPro"/>
</dbReference>
<proteinExistence type="predicted"/>
<name>A0A812SHN0_SYMPI</name>
<feature type="domain" description="CCHC-type" evidence="2">
    <location>
        <begin position="8"/>
        <end position="24"/>
    </location>
</feature>
<dbReference type="Gene3D" id="4.10.60.10">
    <property type="entry name" value="Zinc finger, CCHC-type"/>
    <property type="match status" value="1"/>
</dbReference>
<dbReference type="InterPro" id="IPR001878">
    <property type="entry name" value="Znf_CCHC"/>
</dbReference>
<accession>A0A812SHN0</accession>
<evidence type="ECO:0000256" key="1">
    <source>
        <dbReference type="SAM" id="MobiDB-lite"/>
    </source>
</evidence>
<dbReference type="InterPro" id="IPR036875">
    <property type="entry name" value="Znf_CCHC_sf"/>
</dbReference>
<reference evidence="3" key="1">
    <citation type="submission" date="2021-02" db="EMBL/GenBank/DDBJ databases">
        <authorList>
            <person name="Dougan E. K."/>
            <person name="Rhodes N."/>
            <person name="Thang M."/>
            <person name="Chan C."/>
        </authorList>
    </citation>
    <scope>NUCLEOTIDE SEQUENCE</scope>
</reference>
<feature type="domain" description="CCHC-type" evidence="2">
    <location>
        <begin position="29"/>
        <end position="45"/>
    </location>
</feature>
<dbReference type="OrthoDB" id="435523at2759"/>
<gene>
    <name evidence="3" type="primary">clpC</name>
    <name evidence="3" type="ORF">SPIL2461_LOCUS12438</name>
</gene>
<feature type="region of interest" description="Disordered" evidence="1">
    <location>
        <begin position="48"/>
        <end position="108"/>
    </location>
</feature>
<sequence>MSAVDSQPCSRCNGHGHRAAQCKMPFYRTCEYCKVVGHAVKACPKLQRKEVEKASREKQRAERKQTKTSDTGSESGASTTASSWDSWTSEQGWWKQWKPRGSKKKGHSNWTWWEEWQTKEWVLSVDEEREARKLEKKLKEIAVLEQRVGEGKQLDTLQLQKVDRKSDIEGHEILRKVRCGYRRVTLPAVAE</sequence>
<evidence type="ECO:0000313" key="3">
    <source>
        <dbReference type="EMBL" id="CAE7485359.1"/>
    </source>
</evidence>
<feature type="compositionally biased region" description="Basic and acidic residues" evidence="1">
    <location>
        <begin position="48"/>
        <end position="67"/>
    </location>
</feature>
<dbReference type="AlphaFoldDB" id="A0A812SHN0"/>
<organism evidence="3 4">
    <name type="scientific">Symbiodinium pilosum</name>
    <name type="common">Dinoflagellate</name>
    <dbReference type="NCBI Taxonomy" id="2952"/>
    <lineage>
        <taxon>Eukaryota</taxon>
        <taxon>Sar</taxon>
        <taxon>Alveolata</taxon>
        <taxon>Dinophyceae</taxon>
        <taxon>Suessiales</taxon>
        <taxon>Symbiodiniaceae</taxon>
        <taxon>Symbiodinium</taxon>
    </lineage>
</organism>
<keyword evidence="4" id="KW-1185">Reference proteome</keyword>
<feature type="compositionally biased region" description="Basic residues" evidence="1">
    <location>
        <begin position="97"/>
        <end position="107"/>
    </location>
</feature>